<dbReference type="GO" id="GO:0046930">
    <property type="term" value="C:pore complex"/>
    <property type="evidence" value="ECO:0007669"/>
    <property type="project" value="UniProtKB-KW"/>
</dbReference>
<dbReference type="Pfam" id="PF22461">
    <property type="entry name" value="SLBB_2"/>
    <property type="match status" value="1"/>
</dbReference>
<evidence type="ECO:0000313" key="18">
    <source>
        <dbReference type="EMBL" id="MBB4350328.1"/>
    </source>
</evidence>
<dbReference type="Proteomes" id="UP000576087">
    <property type="component" value="Unassembled WGS sequence"/>
</dbReference>
<evidence type="ECO:0000256" key="9">
    <source>
        <dbReference type="ARBA" id="ARBA00023065"/>
    </source>
</evidence>
<keyword evidence="6" id="KW-0812">Transmembrane</keyword>
<dbReference type="PANTHER" id="PTHR33619:SF3">
    <property type="entry name" value="POLYSACCHARIDE EXPORT PROTEIN GFCE-RELATED"/>
    <property type="match status" value="1"/>
</dbReference>
<evidence type="ECO:0000256" key="11">
    <source>
        <dbReference type="ARBA" id="ARBA00023136"/>
    </source>
</evidence>
<dbReference type="InterPro" id="IPR003715">
    <property type="entry name" value="Poly_export_N"/>
</dbReference>
<keyword evidence="13" id="KW-0998">Cell outer membrane</keyword>
<comment type="caution">
    <text evidence="20">The sequence shown here is derived from an EMBL/GenBank/DDBJ whole genome shotgun (WGS) entry which is preliminary data.</text>
</comment>
<keyword evidence="8" id="KW-0625">Polysaccharide transport</keyword>
<comment type="similarity">
    <text evidence="2">Belongs to the BexD/CtrA/VexA family.</text>
</comment>
<evidence type="ECO:0000313" key="21">
    <source>
        <dbReference type="Proteomes" id="UP000520770"/>
    </source>
</evidence>
<dbReference type="GO" id="GO:0009279">
    <property type="term" value="C:cell outer membrane"/>
    <property type="evidence" value="ECO:0007669"/>
    <property type="project" value="UniProtKB-SubCell"/>
</dbReference>
<evidence type="ECO:0000256" key="15">
    <source>
        <dbReference type="SAM" id="SignalP"/>
    </source>
</evidence>
<evidence type="ECO:0000256" key="6">
    <source>
        <dbReference type="ARBA" id="ARBA00022692"/>
    </source>
</evidence>
<evidence type="ECO:0000256" key="14">
    <source>
        <dbReference type="ARBA" id="ARBA00023288"/>
    </source>
</evidence>
<keyword evidence="9" id="KW-0406">Ion transport</keyword>
<dbReference type="Pfam" id="PF02563">
    <property type="entry name" value="Poly_export"/>
    <property type="match status" value="1"/>
</dbReference>
<evidence type="ECO:0000259" key="16">
    <source>
        <dbReference type="Pfam" id="PF02563"/>
    </source>
</evidence>
<evidence type="ECO:0000256" key="3">
    <source>
        <dbReference type="ARBA" id="ARBA00022448"/>
    </source>
</evidence>
<feature type="domain" description="SLBB" evidence="17">
    <location>
        <begin position="182"/>
        <end position="257"/>
    </location>
</feature>
<dbReference type="GO" id="GO:0015288">
    <property type="term" value="F:porin activity"/>
    <property type="evidence" value="ECO:0007669"/>
    <property type="project" value="UniProtKB-KW"/>
</dbReference>
<dbReference type="PROSITE" id="PS51257">
    <property type="entry name" value="PROKAR_LIPOPROTEIN"/>
    <property type="match status" value="1"/>
</dbReference>
<reference evidence="21 22" key="1">
    <citation type="submission" date="2020-08" db="EMBL/GenBank/DDBJ databases">
        <title>Genomic Encyclopedia of Type Strains, Phase IV (KMG-V): Genome sequencing to study the core and pangenomes of soil and plant-associated prokaryotes.</title>
        <authorList>
            <person name="Whitman W."/>
        </authorList>
    </citation>
    <scope>NUCLEOTIDE SEQUENCE [LARGE SCALE GENOMIC DNA]</scope>
    <source>
        <strain evidence="19 22">SEMIA 444</strain>
        <strain evidence="18 21">SEMIA 448</strain>
        <strain evidence="20 23">SEMIA 452</strain>
    </source>
</reference>
<feature type="chain" id="PRO_5036214326" evidence="15">
    <location>
        <begin position="19"/>
        <end position="401"/>
    </location>
</feature>
<dbReference type="Gene3D" id="3.10.560.10">
    <property type="entry name" value="Outer membrane lipoprotein wza domain like"/>
    <property type="match status" value="2"/>
</dbReference>
<evidence type="ECO:0000256" key="2">
    <source>
        <dbReference type="ARBA" id="ARBA00009450"/>
    </source>
</evidence>
<dbReference type="PANTHER" id="PTHR33619">
    <property type="entry name" value="POLYSACCHARIDE EXPORT PROTEIN GFCE-RELATED"/>
    <property type="match status" value="1"/>
</dbReference>
<dbReference type="Gene3D" id="3.30.1950.10">
    <property type="entry name" value="wza like domain"/>
    <property type="match status" value="1"/>
</dbReference>
<dbReference type="AlphaFoldDB" id="A0A7W6V1J7"/>
<dbReference type="EMBL" id="JACIHM010000006">
    <property type="protein sequence ID" value="MBB4448274.1"/>
    <property type="molecule type" value="Genomic_DNA"/>
</dbReference>
<evidence type="ECO:0000256" key="4">
    <source>
        <dbReference type="ARBA" id="ARBA00022452"/>
    </source>
</evidence>
<keyword evidence="22" id="KW-1185">Reference proteome</keyword>
<dbReference type="Proteomes" id="UP000524535">
    <property type="component" value="Unassembled WGS sequence"/>
</dbReference>
<keyword evidence="7 15" id="KW-0732">Signal</keyword>
<evidence type="ECO:0000313" key="20">
    <source>
        <dbReference type="EMBL" id="MBB4448274.1"/>
    </source>
</evidence>
<keyword evidence="10" id="KW-0626">Porin</keyword>
<dbReference type="InterPro" id="IPR054765">
    <property type="entry name" value="SLBB_dom"/>
</dbReference>
<dbReference type="EMBL" id="JACIGW010000005">
    <property type="protein sequence ID" value="MBB4350328.1"/>
    <property type="molecule type" value="Genomic_DNA"/>
</dbReference>
<keyword evidence="5" id="KW-0762">Sugar transport</keyword>
<proteinExistence type="inferred from homology"/>
<keyword evidence="11" id="KW-0472">Membrane</keyword>
<evidence type="ECO:0000313" key="23">
    <source>
        <dbReference type="Proteomes" id="UP000576087"/>
    </source>
</evidence>
<name>A0A7W6V1J7_9HYPH</name>
<dbReference type="GO" id="GO:0006811">
    <property type="term" value="P:monoatomic ion transport"/>
    <property type="evidence" value="ECO:0007669"/>
    <property type="project" value="UniProtKB-KW"/>
</dbReference>
<comment type="subcellular location">
    <subcellularLocation>
        <location evidence="1">Cell outer membrane</location>
        <topology evidence="1">Multi-pass membrane protein</topology>
    </subcellularLocation>
</comment>
<evidence type="ECO:0000256" key="13">
    <source>
        <dbReference type="ARBA" id="ARBA00023237"/>
    </source>
</evidence>
<evidence type="ECO:0000313" key="22">
    <source>
        <dbReference type="Proteomes" id="UP000524535"/>
    </source>
</evidence>
<feature type="domain" description="Polysaccharide export protein N-terminal" evidence="16">
    <location>
        <begin position="89"/>
        <end position="174"/>
    </location>
</feature>
<dbReference type="InterPro" id="IPR049712">
    <property type="entry name" value="Poly_export"/>
</dbReference>
<keyword evidence="14" id="KW-0449">Lipoprotein</keyword>
<evidence type="ECO:0000256" key="12">
    <source>
        <dbReference type="ARBA" id="ARBA00023139"/>
    </source>
</evidence>
<feature type="signal peptide" evidence="15">
    <location>
        <begin position="1"/>
        <end position="18"/>
    </location>
</feature>
<evidence type="ECO:0000256" key="8">
    <source>
        <dbReference type="ARBA" id="ARBA00023047"/>
    </source>
</evidence>
<keyword evidence="12" id="KW-0564">Palmitate</keyword>
<keyword evidence="3" id="KW-0813">Transport</keyword>
<evidence type="ECO:0000256" key="10">
    <source>
        <dbReference type="ARBA" id="ARBA00023114"/>
    </source>
</evidence>
<protein>
    <submittedName>
        <fullName evidence="20">Polysaccharide export outer membrane protein</fullName>
    </submittedName>
</protein>
<evidence type="ECO:0000256" key="5">
    <source>
        <dbReference type="ARBA" id="ARBA00022597"/>
    </source>
</evidence>
<evidence type="ECO:0000256" key="7">
    <source>
        <dbReference type="ARBA" id="ARBA00022729"/>
    </source>
</evidence>
<dbReference type="GO" id="GO:0015159">
    <property type="term" value="F:polysaccharide transmembrane transporter activity"/>
    <property type="evidence" value="ECO:0007669"/>
    <property type="project" value="InterPro"/>
</dbReference>
<evidence type="ECO:0000313" key="19">
    <source>
        <dbReference type="EMBL" id="MBB4413640.1"/>
    </source>
</evidence>
<evidence type="ECO:0000259" key="17">
    <source>
        <dbReference type="Pfam" id="PF22461"/>
    </source>
</evidence>
<accession>A0A7W6V1J7</accession>
<organism evidence="20 23">
    <name type="scientific">Aliirhizobium cellulosilyticum</name>
    <dbReference type="NCBI Taxonomy" id="393664"/>
    <lineage>
        <taxon>Bacteria</taxon>
        <taxon>Pseudomonadati</taxon>
        <taxon>Pseudomonadota</taxon>
        <taxon>Alphaproteobacteria</taxon>
        <taxon>Hyphomicrobiales</taxon>
        <taxon>Rhizobiaceae</taxon>
        <taxon>Aliirhizobium</taxon>
    </lineage>
</organism>
<keyword evidence="4" id="KW-1134">Transmembrane beta strand</keyword>
<evidence type="ECO:0000256" key="1">
    <source>
        <dbReference type="ARBA" id="ARBA00004571"/>
    </source>
</evidence>
<sequence length="401" mass="42427">MKIKAAATFFIMSTTALTSCTSLPSSGPAVKDVEAQATARVTSAKKPQAVGIDYALVDLNKTVLNFVQSATTTSLVGGFGGGRGGAPSLPLGVGDIVQVSIFESQSGGLFIPNDAGSRPGNYVTLPQQTIDRDGTLSVPYAGRVRASGRAVEDVQRDIEDVLANRAIEPQVVITKVESRSAQVAVLGDVRTPSKIELTEAGERILDVLSEAGGLSAPGVETYVTLQRRGKSATVQYDHLVATPSENIYVAPGDTILVDRERRTYLAFGASGLNGRFDFEESNLTLGEALGKAGGLLDARANPAQLMLYRTVEKSFLSKLGVDTAKFAGDTVPVIFRANLRDPAAFFAVQKFPMQDKDVIYVSNSDSVEVLKFLEILNSVTSTASGVTSDAVSTRDAIRDLN</sequence>
<gene>
    <name evidence="19" type="ORF">GGE31_004168</name>
    <name evidence="18" type="ORF">GGE33_004093</name>
    <name evidence="20" type="ORF">GGE35_004111</name>
</gene>
<dbReference type="Proteomes" id="UP000520770">
    <property type="component" value="Unassembled WGS sequence"/>
</dbReference>
<dbReference type="EMBL" id="JACIGY010000006">
    <property type="protein sequence ID" value="MBB4413640.1"/>
    <property type="molecule type" value="Genomic_DNA"/>
</dbReference>